<reference evidence="1 2" key="1">
    <citation type="submission" date="2020-08" db="EMBL/GenBank/DDBJ databases">
        <title>Sequencing the genomes of 1000 actinobacteria strains.</title>
        <authorList>
            <person name="Klenk H.-P."/>
        </authorList>
    </citation>
    <scope>NUCLEOTIDE SEQUENCE [LARGE SCALE GENOMIC DNA]</scope>
    <source>
        <strain evidence="1 2">DSM 45362</strain>
    </source>
</reference>
<evidence type="ECO:0000313" key="2">
    <source>
        <dbReference type="Proteomes" id="UP000587527"/>
    </source>
</evidence>
<keyword evidence="2" id="KW-1185">Reference proteome</keyword>
<dbReference type="Proteomes" id="UP000587527">
    <property type="component" value="Unassembled WGS sequence"/>
</dbReference>
<dbReference type="AlphaFoldDB" id="A0A841BJR5"/>
<organism evidence="1 2">
    <name type="scientific">Allocatelliglobosispora scoriae</name>
    <dbReference type="NCBI Taxonomy" id="643052"/>
    <lineage>
        <taxon>Bacteria</taxon>
        <taxon>Bacillati</taxon>
        <taxon>Actinomycetota</taxon>
        <taxon>Actinomycetes</taxon>
        <taxon>Micromonosporales</taxon>
        <taxon>Micromonosporaceae</taxon>
        <taxon>Allocatelliglobosispora</taxon>
    </lineage>
</organism>
<accession>A0A841BJR5</accession>
<gene>
    <name evidence="1" type="ORF">F4553_000520</name>
</gene>
<protein>
    <submittedName>
        <fullName evidence="1">Uncharacterized protein</fullName>
    </submittedName>
</protein>
<name>A0A841BJR5_9ACTN</name>
<evidence type="ECO:0000313" key="1">
    <source>
        <dbReference type="EMBL" id="MBB5867141.1"/>
    </source>
</evidence>
<comment type="caution">
    <text evidence="1">The sequence shown here is derived from an EMBL/GenBank/DDBJ whole genome shotgun (WGS) entry which is preliminary data.</text>
</comment>
<dbReference type="RefSeq" id="WP_184831537.1">
    <property type="nucleotide sequence ID" value="NZ_JACHMN010000001.1"/>
</dbReference>
<proteinExistence type="predicted"/>
<dbReference type="EMBL" id="JACHMN010000001">
    <property type="protein sequence ID" value="MBB5867141.1"/>
    <property type="molecule type" value="Genomic_DNA"/>
</dbReference>
<sequence>MSNRVQYPPPVAKTWHLNPMNPGNGHGIMPGNDVPGGKVFIPGAAPDATAAGACHWDQHELRFYRQPANPESLFDTGYTNIGAVKCGITVTWTIV</sequence>